<dbReference type="PANTHER" id="PTHR30461:SF23">
    <property type="entry name" value="DNA RECOMBINASE-RELATED"/>
    <property type="match status" value="1"/>
</dbReference>
<feature type="domain" description="Resolvase/invertase-type recombinase catalytic" evidence="1">
    <location>
        <begin position="13"/>
        <end position="159"/>
    </location>
</feature>
<dbReference type="PANTHER" id="PTHR30461">
    <property type="entry name" value="DNA-INVERTASE FROM LAMBDOID PROPHAGE"/>
    <property type="match status" value="1"/>
</dbReference>
<dbReference type="SUPFAM" id="SSF53041">
    <property type="entry name" value="Resolvase-like"/>
    <property type="match status" value="1"/>
</dbReference>
<accession>W4V8H6</accession>
<keyword evidence="3" id="KW-1185">Reference proteome</keyword>
<gene>
    <name evidence="2" type="ORF">JCM21531_2637</name>
</gene>
<dbReference type="Gene3D" id="3.40.50.1390">
    <property type="entry name" value="Resolvase, N-terminal catalytic domain"/>
    <property type="match status" value="1"/>
</dbReference>
<dbReference type="GO" id="GO:0003677">
    <property type="term" value="F:DNA binding"/>
    <property type="evidence" value="ECO:0007669"/>
    <property type="project" value="InterPro"/>
</dbReference>
<dbReference type="InterPro" id="IPR006119">
    <property type="entry name" value="Resolv_N"/>
</dbReference>
<proteinExistence type="predicted"/>
<organism evidence="2 3">
    <name type="scientific">Acetivibrio straminisolvens JCM 21531</name>
    <dbReference type="NCBI Taxonomy" id="1294263"/>
    <lineage>
        <taxon>Bacteria</taxon>
        <taxon>Bacillati</taxon>
        <taxon>Bacillota</taxon>
        <taxon>Clostridia</taxon>
        <taxon>Eubacteriales</taxon>
        <taxon>Oscillospiraceae</taxon>
        <taxon>Acetivibrio</taxon>
    </lineage>
</organism>
<comment type="caution">
    <text evidence="2">The sequence shown here is derived from an EMBL/GenBank/DDBJ whole genome shotgun (WGS) entry which is preliminary data.</text>
</comment>
<dbReference type="EMBL" id="BAVR01000031">
    <property type="protein sequence ID" value="GAE89138.1"/>
    <property type="molecule type" value="Genomic_DNA"/>
</dbReference>
<dbReference type="SMART" id="SM00857">
    <property type="entry name" value="Resolvase"/>
    <property type="match status" value="1"/>
</dbReference>
<dbReference type="InterPro" id="IPR050639">
    <property type="entry name" value="SSR_resolvase"/>
</dbReference>
<sequence>MLIRKDEVLESYKAGIYVRESRDDNEENYETIETQRDLLIDYVEKNGLGEVTGIYIDDNVSGSGFERKGIYELRRDVLEGRINLLVLKDLSRLGRNNAKTLLFLDFLEENGVRVVTYDGRYDSLKDNDIVGIETWFNERYILDISRKIRANLRFKIQKGEYIGHAPLGMKNRLTRETG</sequence>
<evidence type="ECO:0000259" key="1">
    <source>
        <dbReference type="PROSITE" id="PS51736"/>
    </source>
</evidence>
<protein>
    <recommendedName>
        <fullName evidence="1">Resolvase/invertase-type recombinase catalytic domain-containing protein</fullName>
    </recommendedName>
</protein>
<dbReference type="STRING" id="1294263.JCM21531_2637"/>
<dbReference type="InterPro" id="IPR036162">
    <property type="entry name" value="Resolvase-like_N_sf"/>
</dbReference>
<dbReference type="Pfam" id="PF00239">
    <property type="entry name" value="Resolvase"/>
    <property type="match status" value="1"/>
</dbReference>
<evidence type="ECO:0000313" key="3">
    <source>
        <dbReference type="Proteomes" id="UP000019109"/>
    </source>
</evidence>
<evidence type="ECO:0000313" key="2">
    <source>
        <dbReference type="EMBL" id="GAE89138.1"/>
    </source>
</evidence>
<dbReference type="RefSeq" id="WP_243467490.1">
    <property type="nucleotide sequence ID" value="NZ_BAVR01000031.1"/>
</dbReference>
<dbReference type="PROSITE" id="PS51736">
    <property type="entry name" value="RECOMBINASES_3"/>
    <property type="match status" value="1"/>
</dbReference>
<reference evidence="2" key="1">
    <citation type="journal article" date="2014" name="Genome Announc.">
        <title>Draft Genome Sequence of Clostridium straminisolvens Strain JCM 21531T, Isolated from a Cellulose-Degrading Bacterial Community.</title>
        <authorList>
            <person name="Yuki M."/>
            <person name="Oshima K."/>
            <person name="Suda W."/>
            <person name="Sakamoto M."/>
            <person name="Kitamura K."/>
            <person name="Iida T."/>
            <person name="Hattori M."/>
            <person name="Ohkuma M."/>
        </authorList>
    </citation>
    <scope>NUCLEOTIDE SEQUENCE [LARGE SCALE GENOMIC DNA]</scope>
    <source>
        <strain evidence="2">JCM 21531</strain>
    </source>
</reference>
<dbReference type="AlphaFoldDB" id="W4V8H6"/>
<dbReference type="Proteomes" id="UP000019109">
    <property type="component" value="Unassembled WGS sequence"/>
</dbReference>
<name>W4V8H6_9FIRM</name>
<dbReference type="GO" id="GO:0000150">
    <property type="term" value="F:DNA strand exchange activity"/>
    <property type="evidence" value="ECO:0007669"/>
    <property type="project" value="InterPro"/>
</dbReference>